<feature type="region of interest" description="Disordered" evidence="1">
    <location>
        <begin position="193"/>
        <end position="311"/>
    </location>
</feature>
<evidence type="ECO:0000256" key="1">
    <source>
        <dbReference type="SAM" id="MobiDB-lite"/>
    </source>
</evidence>
<reference evidence="3" key="2">
    <citation type="submission" date="2013-10" db="EMBL/GenBank/DDBJ databases">
        <authorList>
            <person name="Aslett M."/>
        </authorList>
    </citation>
    <scope>NUCLEOTIDE SEQUENCE [LARGE SCALE GENOMIC DNA]</scope>
    <source>
        <strain evidence="3">Houghton</strain>
    </source>
</reference>
<dbReference type="AlphaFoldDB" id="U6KCL1"/>
<name>U6KCL1_9EIME</name>
<dbReference type="RefSeq" id="XP_013355787.1">
    <property type="nucleotide sequence ID" value="XM_013500333.1"/>
</dbReference>
<dbReference type="OrthoDB" id="348930at2759"/>
<evidence type="ECO:0000313" key="3">
    <source>
        <dbReference type="EMBL" id="CDJ33223.1"/>
    </source>
</evidence>
<keyword evidence="2" id="KW-0732">Signal</keyword>
<organism evidence="3 4">
    <name type="scientific">Eimeria mitis</name>
    <dbReference type="NCBI Taxonomy" id="44415"/>
    <lineage>
        <taxon>Eukaryota</taxon>
        <taxon>Sar</taxon>
        <taxon>Alveolata</taxon>
        <taxon>Apicomplexa</taxon>
        <taxon>Conoidasida</taxon>
        <taxon>Coccidia</taxon>
        <taxon>Eucoccidiorida</taxon>
        <taxon>Eimeriorina</taxon>
        <taxon>Eimeriidae</taxon>
        <taxon>Eimeria</taxon>
    </lineage>
</organism>
<evidence type="ECO:0000313" key="4">
    <source>
        <dbReference type="Proteomes" id="UP000030744"/>
    </source>
</evidence>
<feature type="signal peptide" evidence="2">
    <location>
        <begin position="1"/>
        <end position="23"/>
    </location>
</feature>
<feature type="compositionally biased region" description="Polar residues" evidence="1">
    <location>
        <begin position="193"/>
        <end position="240"/>
    </location>
</feature>
<feature type="chain" id="PRO_5004672784" evidence="2">
    <location>
        <begin position="24"/>
        <end position="375"/>
    </location>
</feature>
<keyword evidence="4" id="KW-1185">Reference proteome</keyword>
<feature type="compositionally biased region" description="Polar residues" evidence="1">
    <location>
        <begin position="259"/>
        <end position="273"/>
    </location>
</feature>
<gene>
    <name evidence="3" type="ORF">EMH_0081090</name>
</gene>
<reference evidence="3" key="1">
    <citation type="submission" date="2013-10" db="EMBL/GenBank/DDBJ databases">
        <title>Genomic analysis of the causative agents of coccidiosis in chickens.</title>
        <authorList>
            <person name="Reid A.J."/>
            <person name="Blake D."/>
            <person name="Billington K."/>
            <person name="Browne H."/>
            <person name="Dunn M."/>
            <person name="Hung S."/>
            <person name="Kawahara F."/>
            <person name="Miranda-Saavedra D."/>
            <person name="Mourier T."/>
            <person name="Nagra H."/>
            <person name="Otto T.D."/>
            <person name="Rawlings N."/>
            <person name="Sanchez A."/>
            <person name="Sanders M."/>
            <person name="Subramaniam C."/>
            <person name="Tay Y."/>
            <person name="Dear P."/>
            <person name="Doerig C."/>
            <person name="Gruber A."/>
            <person name="Parkinson J."/>
            <person name="Shirley M."/>
            <person name="Wan K.L."/>
            <person name="Berriman M."/>
            <person name="Tomley F."/>
            <person name="Pain A."/>
        </authorList>
    </citation>
    <scope>NUCLEOTIDE SEQUENCE [LARGE SCALE GENOMIC DNA]</scope>
    <source>
        <strain evidence="3">Houghton</strain>
    </source>
</reference>
<proteinExistence type="predicted"/>
<accession>U6KCL1</accession>
<dbReference type="EMBL" id="HG685001">
    <property type="protein sequence ID" value="CDJ33223.1"/>
    <property type="molecule type" value="Genomic_DNA"/>
</dbReference>
<dbReference type="Proteomes" id="UP000030744">
    <property type="component" value="Unassembled WGS sequence"/>
</dbReference>
<dbReference type="VEuPathDB" id="ToxoDB:EMH_0081090"/>
<protein>
    <submittedName>
        <fullName evidence="3">Repressed by TUP1 protein 1, related</fullName>
    </submittedName>
</protein>
<sequence>MHFFCFLFSVLLLLLLLLRPDTAAAVAAGKGVQGLLSGVHTPQRAGRIHGVQQSAFITHSAAAAAAAAAAATAAATRAAANTATRAATAAAAAGGEAGEARAYPIWSLSDLPSFDSSLVSAAVAAADKHKVRDVVCFVRCAAWQRAAEEYEQERLLLQRKRGPLLSPLNKPVSQSRCFTPDYLYYNHTAGSTPHTIPATTPQHSTPQNSTPQNSIPEVTPQHSIPEVTPQNSIPENSIPQKKNPKNSIPAPHNSIPEVTPQNSIAEVTPQNSIPAPHNSIPEVTPQNSIPENSIPEKSIPEKSIPGKGMQKKSEDLLRAEWEAMIVATCLGPTHIDSVAETLIQDMIRGFGLGVYKGRDGRGSSGWVVLNFDRVY</sequence>
<evidence type="ECO:0000256" key="2">
    <source>
        <dbReference type="SAM" id="SignalP"/>
    </source>
</evidence>
<dbReference type="GeneID" id="25382515"/>